<keyword evidence="3" id="KW-0808">Transferase</keyword>
<comment type="caution">
    <text evidence="9">The sequence shown here is derived from an EMBL/GenBank/DDBJ whole genome shotgun (WGS) entry which is preliminary data.</text>
</comment>
<dbReference type="InterPro" id="IPR011009">
    <property type="entry name" value="Kinase-like_dom_sf"/>
</dbReference>
<sequence>MSPEHASDPHSDMLDGRYELRPMPLARGGMGEVWEGHDTRLDREVAVKFIRFPDGEHDQEMVRRFVRESRITARLRHPGVPAVYDAGSLDARPYLVMQRVHGISLADLVAEQERLDAGWAAAVAAQVCSVLTAAHGASLVHRDLKPVNLMLEPDGTVKVLDFGLAVAMEGADTSRITRSGETPGTPAYMAPEQLMTGGSTPQSDLYSLGCVLYEMLAGARAFSGSTPYAVMHKQVGEAPRPLQSLRPDVPDGLLRVVESLLEKSPDDRPAGAEEVYRSLLPHAADLGPIPGVLHPPALPSPVRMQAAVLDRVFAGGSTSPPAASGTPDDPGAPDIPDPVDVRPGPDGSAAGGAATGTGMARTDIAGTRERAADLAASSRYRQAADVLRAAVGTAVTVFGGADSDVVDLRMDWANVLFEGGDFRNAAPVFYDLACDLAERDGSDDSLVFRCRLQNATCRALMGETDAALETLRRLLADEERVYGPDDQRPLELRRQIGLLERGAGRHTRAERTLRSLADDLRRIHGPDHPQLRQVLGLLHAPLGESDGG</sequence>
<dbReference type="PANTHER" id="PTHR43289">
    <property type="entry name" value="MITOGEN-ACTIVATED PROTEIN KINASE KINASE KINASE 20-RELATED"/>
    <property type="match status" value="1"/>
</dbReference>
<feature type="region of interest" description="Disordered" evidence="7">
    <location>
        <begin position="314"/>
        <end position="364"/>
    </location>
</feature>
<dbReference type="CDD" id="cd14014">
    <property type="entry name" value="STKc_PknB_like"/>
    <property type="match status" value="1"/>
</dbReference>
<evidence type="ECO:0000256" key="1">
    <source>
        <dbReference type="ARBA" id="ARBA00012513"/>
    </source>
</evidence>
<gene>
    <name evidence="9" type="ORF">HNR25_003482</name>
</gene>
<dbReference type="SUPFAM" id="SSF48452">
    <property type="entry name" value="TPR-like"/>
    <property type="match status" value="1"/>
</dbReference>
<dbReference type="InterPro" id="IPR000719">
    <property type="entry name" value="Prot_kinase_dom"/>
</dbReference>
<accession>A0A841EJY8</accession>
<dbReference type="InterPro" id="IPR011990">
    <property type="entry name" value="TPR-like_helical_dom_sf"/>
</dbReference>
<dbReference type="Proteomes" id="UP000578077">
    <property type="component" value="Unassembled WGS sequence"/>
</dbReference>
<evidence type="ECO:0000256" key="2">
    <source>
        <dbReference type="ARBA" id="ARBA00022527"/>
    </source>
</evidence>
<reference evidence="9 10" key="1">
    <citation type="submission" date="2020-08" db="EMBL/GenBank/DDBJ databases">
        <title>Sequencing the genomes of 1000 actinobacteria strains.</title>
        <authorList>
            <person name="Klenk H.-P."/>
        </authorList>
    </citation>
    <scope>NUCLEOTIDE SEQUENCE [LARGE SCALE GENOMIC DNA]</scope>
    <source>
        <strain evidence="9 10">DSM 44593</strain>
    </source>
</reference>
<evidence type="ECO:0000256" key="6">
    <source>
        <dbReference type="ARBA" id="ARBA00022840"/>
    </source>
</evidence>
<dbReference type="PROSITE" id="PS50011">
    <property type="entry name" value="PROTEIN_KINASE_DOM"/>
    <property type="match status" value="1"/>
</dbReference>
<dbReference type="Gene3D" id="1.25.40.10">
    <property type="entry name" value="Tetratricopeptide repeat domain"/>
    <property type="match status" value="1"/>
</dbReference>
<feature type="domain" description="Protein kinase" evidence="8">
    <location>
        <begin position="19"/>
        <end position="280"/>
    </location>
</feature>
<proteinExistence type="predicted"/>
<evidence type="ECO:0000256" key="5">
    <source>
        <dbReference type="ARBA" id="ARBA00022777"/>
    </source>
</evidence>
<keyword evidence="5" id="KW-0418">Kinase</keyword>
<keyword evidence="10" id="KW-1185">Reference proteome</keyword>
<dbReference type="GO" id="GO:0004674">
    <property type="term" value="F:protein serine/threonine kinase activity"/>
    <property type="evidence" value="ECO:0007669"/>
    <property type="project" value="UniProtKB-KW"/>
</dbReference>
<organism evidence="9 10">
    <name type="scientific">Streptomonospora salina</name>
    <dbReference type="NCBI Taxonomy" id="104205"/>
    <lineage>
        <taxon>Bacteria</taxon>
        <taxon>Bacillati</taxon>
        <taxon>Actinomycetota</taxon>
        <taxon>Actinomycetes</taxon>
        <taxon>Streptosporangiales</taxon>
        <taxon>Nocardiopsidaceae</taxon>
        <taxon>Streptomonospora</taxon>
    </lineage>
</organism>
<evidence type="ECO:0000313" key="9">
    <source>
        <dbReference type="EMBL" id="MBB5999731.1"/>
    </source>
</evidence>
<name>A0A841EJY8_9ACTN</name>
<dbReference type="AlphaFoldDB" id="A0A841EJY8"/>
<dbReference type="GO" id="GO:0005524">
    <property type="term" value="F:ATP binding"/>
    <property type="evidence" value="ECO:0007669"/>
    <property type="project" value="UniProtKB-KW"/>
</dbReference>
<evidence type="ECO:0000256" key="4">
    <source>
        <dbReference type="ARBA" id="ARBA00022741"/>
    </source>
</evidence>
<evidence type="ECO:0000259" key="8">
    <source>
        <dbReference type="PROSITE" id="PS50011"/>
    </source>
</evidence>
<dbReference type="SMART" id="SM00220">
    <property type="entry name" value="S_TKc"/>
    <property type="match status" value="1"/>
</dbReference>
<dbReference type="EC" id="2.7.11.1" evidence="1"/>
<keyword evidence="2" id="KW-0723">Serine/threonine-protein kinase</keyword>
<dbReference type="PROSITE" id="PS00108">
    <property type="entry name" value="PROTEIN_KINASE_ST"/>
    <property type="match status" value="1"/>
</dbReference>
<dbReference type="SUPFAM" id="SSF56112">
    <property type="entry name" value="Protein kinase-like (PK-like)"/>
    <property type="match status" value="1"/>
</dbReference>
<protein>
    <recommendedName>
        <fullName evidence="1">non-specific serine/threonine protein kinase</fullName>
        <ecNumber evidence="1">2.7.11.1</ecNumber>
    </recommendedName>
</protein>
<dbReference type="PANTHER" id="PTHR43289:SF6">
    <property type="entry name" value="SERINE_THREONINE-PROTEIN KINASE NEKL-3"/>
    <property type="match status" value="1"/>
</dbReference>
<evidence type="ECO:0000313" key="10">
    <source>
        <dbReference type="Proteomes" id="UP000578077"/>
    </source>
</evidence>
<dbReference type="Gene3D" id="1.10.510.10">
    <property type="entry name" value="Transferase(Phosphotransferase) domain 1"/>
    <property type="match status" value="1"/>
</dbReference>
<evidence type="ECO:0000256" key="7">
    <source>
        <dbReference type="SAM" id="MobiDB-lite"/>
    </source>
</evidence>
<dbReference type="EMBL" id="JACHLY010000001">
    <property type="protein sequence ID" value="MBB5999731.1"/>
    <property type="molecule type" value="Genomic_DNA"/>
</dbReference>
<keyword evidence="6" id="KW-0067">ATP-binding</keyword>
<dbReference type="Gene3D" id="3.30.200.20">
    <property type="entry name" value="Phosphorylase Kinase, domain 1"/>
    <property type="match status" value="1"/>
</dbReference>
<evidence type="ECO:0000256" key="3">
    <source>
        <dbReference type="ARBA" id="ARBA00022679"/>
    </source>
</evidence>
<dbReference type="InterPro" id="IPR008271">
    <property type="entry name" value="Ser/Thr_kinase_AS"/>
</dbReference>
<dbReference type="RefSeq" id="WP_246463712.1">
    <property type="nucleotide sequence ID" value="NZ_BAABKT010000039.1"/>
</dbReference>
<dbReference type="Pfam" id="PF00069">
    <property type="entry name" value="Pkinase"/>
    <property type="match status" value="1"/>
</dbReference>
<keyword evidence="4" id="KW-0547">Nucleotide-binding</keyword>